<dbReference type="PANTHER" id="PTHR19444:SF13">
    <property type="entry name" value="PROTEIN UNC-93 HOMOLOG A"/>
    <property type="match status" value="1"/>
</dbReference>
<dbReference type="PANTHER" id="PTHR19444">
    <property type="entry name" value="UNC-93 RELATED"/>
    <property type="match status" value="1"/>
</dbReference>
<proteinExistence type="inferred from homology"/>
<dbReference type="AlphaFoldDB" id="A0ABD1PH91"/>
<evidence type="ECO:0000313" key="3">
    <source>
        <dbReference type="Proteomes" id="UP001604336"/>
    </source>
</evidence>
<gene>
    <name evidence="2" type="ORF">Adt_45356</name>
</gene>
<evidence type="ECO:0008006" key="4">
    <source>
        <dbReference type="Google" id="ProtNLM"/>
    </source>
</evidence>
<dbReference type="Proteomes" id="UP001604336">
    <property type="component" value="Unassembled WGS sequence"/>
</dbReference>
<dbReference type="InterPro" id="IPR051951">
    <property type="entry name" value="UNC-93_regulatory"/>
</dbReference>
<keyword evidence="3" id="KW-1185">Reference proteome</keyword>
<comment type="caution">
    <text evidence="2">The sequence shown here is derived from an EMBL/GenBank/DDBJ whole genome shotgun (WGS) entry which is preliminary data.</text>
</comment>
<evidence type="ECO:0000313" key="2">
    <source>
        <dbReference type="EMBL" id="KAL2461936.1"/>
    </source>
</evidence>
<name>A0ABD1PH91_9LAMI</name>
<protein>
    <recommendedName>
        <fullName evidence="4">Protein kinase domain-containing protein</fullName>
    </recommendedName>
</protein>
<sequence length="260" mass="29666">MAANGPPLKPIQPHGASTPFAYTEAPKLFQCHNICPSVENENRLHNIVRVSIRGRDHFDLFFFNPQTSLATCKGAVRPAYTMVPASLYLGFAASIIWVAQGTYLTSTAHSHANDYNLHEGTIIGKFNGEFWGMFASHQEEETVLRERPYELDKASLIREMKRIRDEDGSRFNNFQILNHRYALLNLLGRGGFSEVYKLLFFATLIGRKLLKMKLKPYIRDFKCNSAVWKALRAINPAKEKNPWIDEIHKFPVEVPMVLAL</sequence>
<evidence type="ECO:0000256" key="1">
    <source>
        <dbReference type="ARBA" id="ARBA00009172"/>
    </source>
</evidence>
<organism evidence="2 3">
    <name type="scientific">Abeliophyllum distichum</name>
    <dbReference type="NCBI Taxonomy" id="126358"/>
    <lineage>
        <taxon>Eukaryota</taxon>
        <taxon>Viridiplantae</taxon>
        <taxon>Streptophyta</taxon>
        <taxon>Embryophyta</taxon>
        <taxon>Tracheophyta</taxon>
        <taxon>Spermatophyta</taxon>
        <taxon>Magnoliopsida</taxon>
        <taxon>eudicotyledons</taxon>
        <taxon>Gunneridae</taxon>
        <taxon>Pentapetalae</taxon>
        <taxon>asterids</taxon>
        <taxon>lamiids</taxon>
        <taxon>Lamiales</taxon>
        <taxon>Oleaceae</taxon>
        <taxon>Forsythieae</taxon>
        <taxon>Abeliophyllum</taxon>
    </lineage>
</organism>
<dbReference type="EMBL" id="JBFOLK010000014">
    <property type="protein sequence ID" value="KAL2461936.1"/>
    <property type="molecule type" value="Genomic_DNA"/>
</dbReference>
<reference evidence="3" key="1">
    <citation type="submission" date="2024-07" db="EMBL/GenBank/DDBJ databases">
        <title>Two chromosome-level genome assemblies of Korean endemic species Abeliophyllum distichum and Forsythia ovata (Oleaceae).</title>
        <authorList>
            <person name="Jang H."/>
        </authorList>
    </citation>
    <scope>NUCLEOTIDE SEQUENCE [LARGE SCALE GENOMIC DNA]</scope>
</reference>
<accession>A0ABD1PH91</accession>
<comment type="similarity">
    <text evidence="1">Belongs to the unc-93 family.</text>
</comment>